<dbReference type="Proteomes" id="UP000325255">
    <property type="component" value="Unassembled WGS sequence"/>
</dbReference>
<evidence type="ECO:0000256" key="1">
    <source>
        <dbReference type="ARBA" id="ARBA00023239"/>
    </source>
</evidence>
<keyword evidence="1 3" id="KW-0456">Lyase</keyword>
<dbReference type="Pfam" id="PF03330">
    <property type="entry name" value="DPBB_1"/>
    <property type="match status" value="1"/>
</dbReference>
<dbReference type="PANTHER" id="PTHR34183">
    <property type="entry name" value="ENDOLYTIC PEPTIDOGLYCAN TRANSGLYCOSYLASE RLPA"/>
    <property type="match status" value="1"/>
</dbReference>
<dbReference type="EC" id="4.2.2.-" evidence="3"/>
<evidence type="ECO:0000256" key="2">
    <source>
        <dbReference type="ARBA" id="ARBA00023316"/>
    </source>
</evidence>
<keyword evidence="8" id="KW-1185">Reference proteome</keyword>
<dbReference type="AlphaFoldDB" id="A0A5M6IX05"/>
<dbReference type="Gene3D" id="2.40.40.10">
    <property type="entry name" value="RlpA-like domain"/>
    <property type="match status" value="1"/>
</dbReference>
<dbReference type="OrthoDB" id="9779128at2"/>
<name>A0A5M6IX05_9PROT</name>
<feature type="region of interest" description="Disordered" evidence="5">
    <location>
        <begin position="30"/>
        <end position="74"/>
    </location>
</feature>
<dbReference type="EMBL" id="VWPK01000012">
    <property type="protein sequence ID" value="KAA5612377.1"/>
    <property type="molecule type" value="Genomic_DNA"/>
</dbReference>
<evidence type="ECO:0000313" key="8">
    <source>
        <dbReference type="Proteomes" id="UP000325255"/>
    </source>
</evidence>
<keyword evidence="2 3" id="KW-0961">Cell wall biogenesis/degradation</keyword>
<evidence type="ECO:0000256" key="3">
    <source>
        <dbReference type="HAMAP-Rule" id="MF_02071"/>
    </source>
</evidence>
<accession>A0A5M6IX05</accession>
<reference evidence="7 8" key="1">
    <citation type="submission" date="2019-09" db="EMBL/GenBank/DDBJ databases">
        <title>Genome sequence of Rhodovastum atsumiense, a diverse member of the Acetobacteraceae family of non-sulfur purple photosynthetic bacteria.</title>
        <authorList>
            <person name="Meyer T."/>
            <person name="Kyndt J."/>
        </authorList>
    </citation>
    <scope>NUCLEOTIDE SEQUENCE [LARGE SCALE GENOMIC DNA]</scope>
    <source>
        <strain evidence="7 8">DSM 21279</strain>
    </source>
</reference>
<feature type="compositionally biased region" description="Basic residues" evidence="5">
    <location>
        <begin position="45"/>
        <end position="64"/>
    </location>
</feature>
<organism evidence="7 8">
    <name type="scientific">Rhodovastum atsumiense</name>
    <dbReference type="NCBI Taxonomy" id="504468"/>
    <lineage>
        <taxon>Bacteria</taxon>
        <taxon>Pseudomonadati</taxon>
        <taxon>Pseudomonadota</taxon>
        <taxon>Alphaproteobacteria</taxon>
        <taxon>Acetobacterales</taxon>
        <taxon>Acetobacteraceae</taxon>
        <taxon>Rhodovastum</taxon>
    </lineage>
</organism>
<comment type="function">
    <text evidence="3">Lytic transglycosylase with a strong preference for naked glycan strands that lack stem peptides.</text>
</comment>
<keyword evidence="3" id="KW-0732">Signal</keyword>
<dbReference type="GO" id="GO:0008932">
    <property type="term" value="F:lytic endotransglycosylase activity"/>
    <property type="evidence" value="ECO:0007669"/>
    <property type="project" value="UniProtKB-UniRule"/>
</dbReference>
<dbReference type="PANTHER" id="PTHR34183:SF1">
    <property type="entry name" value="ENDOLYTIC PEPTIDOGLYCAN TRANSGLYCOSYLASE RLPA"/>
    <property type="match status" value="1"/>
</dbReference>
<feature type="chain" id="PRO_5024516300" description="Endolytic peptidoglycan transglycosylase RlpA" evidence="3">
    <location>
        <begin position="25"/>
        <end position="193"/>
    </location>
</feature>
<dbReference type="HAMAP" id="MF_02071">
    <property type="entry name" value="RlpA"/>
    <property type="match status" value="1"/>
</dbReference>
<dbReference type="InterPro" id="IPR012997">
    <property type="entry name" value="RplA"/>
</dbReference>
<evidence type="ECO:0000256" key="5">
    <source>
        <dbReference type="SAM" id="MobiDB-lite"/>
    </source>
</evidence>
<dbReference type="InterPro" id="IPR036908">
    <property type="entry name" value="RlpA-like_sf"/>
</dbReference>
<evidence type="ECO:0000313" key="7">
    <source>
        <dbReference type="EMBL" id="KAA5612377.1"/>
    </source>
</evidence>
<dbReference type="InterPro" id="IPR009009">
    <property type="entry name" value="RlpA-like_DPBB"/>
</dbReference>
<feature type="domain" description="RlpA-like protein double-psi beta-barrel" evidence="6">
    <location>
        <begin position="101"/>
        <end position="189"/>
    </location>
</feature>
<comment type="similarity">
    <text evidence="3 4">Belongs to the RlpA family.</text>
</comment>
<dbReference type="GO" id="GO:0000270">
    <property type="term" value="P:peptidoglycan metabolic process"/>
    <property type="evidence" value="ECO:0007669"/>
    <property type="project" value="UniProtKB-UniRule"/>
</dbReference>
<proteinExistence type="inferred from homology"/>
<evidence type="ECO:0000259" key="6">
    <source>
        <dbReference type="Pfam" id="PF03330"/>
    </source>
</evidence>
<protein>
    <recommendedName>
        <fullName evidence="3">Endolytic peptidoglycan transglycosylase RlpA</fullName>
        <ecNumber evidence="3">4.2.2.-</ecNumber>
    </recommendedName>
</protein>
<dbReference type="NCBIfam" id="TIGR00413">
    <property type="entry name" value="rlpA"/>
    <property type="match status" value="1"/>
</dbReference>
<gene>
    <name evidence="3" type="primary">rlpA</name>
    <name evidence="7" type="ORF">F1189_09370</name>
</gene>
<sequence length="193" mass="20324" precursor="true">MFNPSRTALSGVVASVLLVAPALATPSLAQDSAARRAPNSVEHRKSAHARPGRPVAHSHARLRKPAPTPPAVSTKFVSHSSHTAAFVDHDDGPQAKQSFVQTGMASWYGGPEWHGRRTSSGAIYDQNALTAAHATLPIGTRVRVALAGAKRDVVVTINDRPGTRTRIIDLSRGAAQALGILDRGVARVTLTSL</sequence>
<dbReference type="SUPFAM" id="SSF50685">
    <property type="entry name" value="Barwin-like endoglucanases"/>
    <property type="match status" value="1"/>
</dbReference>
<comment type="caution">
    <text evidence="7">The sequence shown here is derived from an EMBL/GenBank/DDBJ whole genome shotgun (WGS) entry which is preliminary data.</text>
</comment>
<feature type="signal peptide" evidence="3">
    <location>
        <begin position="1"/>
        <end position="24"/>
    </location>
</feature>
<dbReference type="GO" id="GO:0071555">
    <property type="term" value="P:cell wall organization"/>
    <property type="evidence" value="ECO:0007669"/>
    <property type="project" value="UniProtKB-KW"/>
</dbReference>
<dbReference type="CDD" id="cd22268">
    <property type="entry name" value="DPBB_RlpA-like"/>
    <property type="match status" value="1"/>
</dbReference>
<evidence type="ECO:0000256" key="4">
    <source>
        <dbReference type="RuleBase" id="RU003495"/>
    </source>
</evidence>
<dbReference type="InterPro" id="IPR034718">
    <property type="entry name" value="RlpA"/>
</dbReference>